<keyword evidence="3 6" id="KW-0808">Transferase</keyword>
<keyword evidence="5" id="KW-0460">Magnesium</keyword>
<proteinExistence type="inferred from homology"/>
<dbReference type="GO" id="GO:0046872">
    <property type="term" value="F:metal ion binding"/>
    <property type="evidence" value="ECO:0007669"/>
    <property type="project" value="UniProtKB-KW"/>
</dbReference>
<evidence type="ECO:0000256" key="5">
    <source>
        <dbReference type="ARBA" id="ARBA00022842"/>
    </source>
</evidence>
<dbReference type="PANTHER" id="PTHR12001">
    <property type="entry name" value="GERANYLGERANYL PYROPHOSPHATE SYNTHASE"/>
    <property type="match status" value="1"/>
</dbReference>
<dbReference type="PROSITE" id="PS00444">
    <property type="entry name" value="POLYPRENYL_SYNTHASE_2"/>
    <property type="match status" value="1"/>
</dbReference>
<evidence type="ECO:0000256" key="6">
    <source>
        <dbReference type="RuleBase" id="RU004466"/>
    </source>
</evidence>
<protein>
    <submittedName>
        <fullName evidence="7">Heptaprenyl diphosphate synthase subunit II</fullName>
    </submittedName>
</protein>
<dbReference type="RefSeq" id="WP_172355295.1">
    <property type="nucleotide sequence ID" value="NZ_BLLH01000002.1"/>
</dbReference>
<dbReference type="EMBL" id="BLLH01000002">
    <property type="protein sequence ID" value="GFH40082.1"/>
    <property type="molecule type" value="Genomic_DNA"/>
</dbReference>
<organism evidence="7 8">
    <name type="scientific">Pseudolactococcus insecticola</name>
    <dbReference type="NCBI Taxonomy" id="2709158"/>
    <lineage>
        <taxon>Bacteria</taxon>
        <taxon>Bacillati</taxon>
        <taxon>Bacillota</taxon>
        <taxon>Bacilli</taxon>
        <taxon>Lactobacillales</taxon>
        <taxon>Streptococcaceae</taxon>
        <taxon>Pseudolactococcus</taxon>
    </lineage>
</organism>
<evidence type="ECO:0000256" key="3">
    <source>
        <dbReference type="ARBA" id="ARBA00022679"/>
    </source>
</evidence>
<dbReference type="Pfam" id="PF00348">
    <property type="entry name" value="polyprenyl_synt"/>
    <property type="match status" value="1"/>
</dbReference>
<dbReference type="Proteomes" id="UP000475928">
    <property type="component" value="Unassembled WGS sequence"/>
</dbReference>
<comment type="similarity">
    <text evidence="2 6">Belongs to the FPP/GGPP synthase family.</text>
</comment>
<keyword evidence="4" id="KW-0479">Metal-binding</keyword>
<evidence type="ECO:0000313" key="7">
    <source>
        <dbReference type="EMBL" id="GFH40082.1"/>
    </source>
</evidence>
<keyword evidence="8" id="KW-1185">Reference proteome</keyword>
<dbReference type="InterPro" id="IPR000092">
    <property type="entry name" value="Polyprenyl_synt"/>
</dbReference>
<name>A0A6A0B4H6_9LACT</name>
<dbReference type="GO" id="GO:0008299">
    <property type="term" value="P:isoprenoid biosynthetic process"/>
    <property type="evidence" value="ECO:0007669"/>
    <property type="project" value="InterPro"/>
</dbReference>
<dbReference type="AlphaFoldDB" id="A0A6A0B4H6"/>
<dbReference type="SFLD" id="SFLDS00005">
    <property type="entry name" value="Isoprenoid_Synthase_Type_I"/>
    <property type="match status" value="1"/>
</dbReference>
<sequence>MTFWHPYPQLEKELTQVQKMMTQAIKVKNPQTQAAILDILNSGGKMLRPAYLLLFSEFTSLDHDKKVALAASIELLHTATLIHDDVIDKATTRRGVPTISHLYGNDVAVYAGDYLFVAVFRLMIKHALDLSNLSHRVNAMEKLLNGELGQMNLRFNTDQTIDDYLDNISGKTAELFAQSCAIAPFADGQNRLAKLAYDIGLDIGIAFQIMDDYLDYTADATTFGKPVLEDIRQGIYSAPVLFALSADASVAELLKNQDFDAVFDIIKSSDALIKTHDLAQSYTQKALKNIAKLPDNPAKSDIRQITQQLLERQL</sequence>
<dbReference type="PANTHER" id="PTHR12001:SF69">
    <property type="entry name" value="ALL TRANS-POLYPRENYL-DIPHOSPHATE SYNTHASE PDSS1"/>
    <property type="match status" value="1"/>
</dbReference>
<evidence type="ECO:0000256" key="1">
    <source>
        <dbReference type="ARBA" id="ARBA00001946"/>
    </source>
</evidence>
<comment type="caution">
    <text evidence="7">The sequence shown here is derived from an EMBL/GenBank/DDBJ whole genome shotgun (WGS) entry which is preliminary data.</text>
</comment>
<evidence type="ECO:0000256" key="2">
    <source>
        <dbReference type="ARBA" id="ARBA00006706"/>
    </source>
</evidence>
<dbReference type="CDD" id="cd00685">
    <property type="entry name" value="Trans_IPPS_HT"/>
    <property type="match status" value="1"/>
</dbReference>
<accession>A0A6A0B4H6</accession>
<reference evidence="7 8" key="1">
    <citation type="submission" date="2020-02" db="EMBL/GenBank/DDBJ databases">
        <title>Draft genome sequence of Lactococcus sp. Hs20B0-1.</title>
        <authorList>
            <person name="Noda S."/>
            <person name="Yuki M."/>
            <person name="Ohkuma M."/>
        </authorList>
    </citation>
    <scope>NUCLEOTIDE SEQUENCE [LARGE SCALE GENOMIC DNA]</scope>
    <source>
        <strain evidence="7 8">Hs20B0-1</strain>
    </source>
</reference>
<dbReference type="InterPro" id="IPR008949">
    <property type="entry name" value="Isoprenoid_synthase_dom_sf"/>
</dbReference>
<dbReference type="GO" id="GO:0004659">
    <property type="term" value="F:prenyltransferase activity"/>
    <property type="evidence" value="ECO:0007669"/>
    <property type="project" value="InterPro"/>
</dbReference>
<dbReference type="SUPFAM" id="SSF48576">
    <property type="entry name" value="Terpenoid synthases"/>
    <property type="match status" value="1"/>
</dbReference>
<dbReference type="PROSITE" id="PS00723">
    <property type="entry name" value="POLYPRENYL_SYNTHASE_1"/>
    <property type="match status" value="1"/>
</dbReference>
<dbReference type="Gene3D" id="1.10.600.10">
    <property type="entry name" value="Farnesyl Diphosphate Synthase"/>
    <property type="match status" value="1"/>
</dbReference>
<evidence type="ECO:0000313" key="8">
    <source>
        <dbReference type="Proteomes" id="UP000475928"/>
    </source>
</evidence>
<comment type="cofactor">
    <cofactor evidence="1">
        <name>Mg(2+)</name>
        <dbReference type="ChEBI" id="CHEBI:18420"/>
    </cofactor>
</comment>
<evidence type="ECO:0000256" key="4">
    <source>
        <dbReference type="ARBA" id="ARBA00022723"/>
    </source>
</evidence>
<dbReference type="InterPro" id="IPR033749">
    <property type="entry name" value="Polyprenyl_synt_CS"/>
</dbReference>
<gene>
    <name evidence="7" type="primary">ispB</name>
    <name evidence="7" type="ORF">Hs20B_04800</name>
</gene>